<dbReference type="InterPro" id="IPR036691">
    <property type="entry name" value="Endo/exonu/phosph_ase_sf"/>
</dbReference>
<dbReference type="Proteomes" id="UP000823750">
    <property type="component" value="Unassembled WGS sequence"/>
</dbReference>
<dbReference type="AlphaFoldDB" id="A0A9D9J341"/>
<comment type="caution">
    <text evidence="3">The sequence shown here is derived from an EMBL/GenBank/DDBJ whole genome shotgun (WGS) entry which is preliminary data.</text>
</comment>
<protein>
    <submittedName>
        <fullName evidence="3">Endonuclease/exonuclease/phosphatase family protein</fullName>
    </submittedName>
</protein>
<feature type="chain" id="PRO_5039172395" evidence="1">
    <location>
        <begin position="24"/>
        <end position="279"/>
    </location>
</feature>
<dbReference type="InterPro" id="IPR005135">
    <property type="entry name" value="Endo/exonuclease/phosphatase"/>
</dbReference>
<keyword evidence="3" id="KW-0378">Hydrolase</keyword>
<evidence type="ECO:0000256" key="1">
    <source>
        <dbReference type="SAM" id="SignalP"/>
    </source>
</evidence>
<dbReference type="Gene3D" id="3.60.10.10">
    <property type="entry name" value="Endonuclease/exonuclease/phosphatase"/>
    <property type="match status" value="1"/>
</dbReference>
<organism evidence="3 4">
    <name type="scientific">Candidatus Cryptobacteroides excrementavium</name>
    <dbReference type="NCBI Taxonomy" id="2840759"/>
    <lineage>
        <taxon>Bacteria</taxon>
        <taxon>Pseudomonadati</taxon>
        <taxon>Bacteroidota</taxon>
        <taxon>Bacteroidia</taxon>
        <taxon>Bacteroidales</taxon>
        <taxon>Candidatus Cryptobacteroides</taxon>
    </lineage>
</organism>
<dbReference type="SUPFAM" id="SSF56219">
    <property type="entry name" value="DNase I-like"/>
    <property type="match status" value="1"/>
</dbReference>
<dbReference type="PANTHER" id="PTHR14859">
    <property type="entry name" value="CALCOFLUOR WHITE HYPERSENSITIVE PROTEIN PRECURSOR"/>
    <property type="match status" value="1"/>
</dbReference>
<dbReference type="InterPro" id="IPR051916">
    <property type="entry name" value="GPI-anchor_lipid_remodeler"/>
</dbReference>
<dbReference type="GO" id="GO:0016020">
    <property type="term" value="C:membrane"/>
    <property type="evidence" value="ECO:0007669"/>
    <property type="project" value="GOC"/>
</dbReference>
<reference evidence="3" key="1">
    <citation type="submission" date="2020-10" db="EMBL/GenBank/DDBJ databases">
        <authorList>
            <person name="Gilroy R."/>
        </authorList>
    </citation>
    <scope>NUCLEOTIDE SEQUENCE</scope>
    <source>
        <strain evidence="3">B2-16538</strain>
    </source>
</reference>
<sequence>MTRNLIRICAVFSALLLSSSIWAQQVQLVVFDWNVKSFERVDKSGETTGFSVDEYVDKIRETGADVVCLNEFETNTSRMLEKEKMSELASQLGMYGYYIKSYPKDAKGCYGNVILSRYPIIASGSHLFPFKHYLGDGNYQWNTGNKELQDKYGGDQRSVGYADLLVPVSATESKVVRIVCSHFDNSGGSDCRTTQSEESVEFAGLASPKYPTIMCGDLNTTSDTELKALYDAGDHAGVNWVDHVFSFPKGAWSSSGFRSVSAGNLSDHDAVVVTMTLNE</sequence>
<reference evidence="3" key="2">
    <citation type="journal article" date="2021" name="PeerJ">
        <title>Extensive microbial diversity within the chicken gut microbiome revealed by metagenomics and culture.</title>
        <authorList>
            <person name="Gilroy R."/>
            <person name="Ravi A."/>
            <person name="Getino M."/>
            <person name="Pursley I."/>
            <person name="Horton D.L."/>
            <person name="Alikhan N.F."/>
            <person name="Baker D."/>
            <person name="Gharbi K."/>
            <person name="Hall N."/>
            <person name="Watson M."/>
            <person name="Adriaenssens E.M."/>
            <person name="Foster-Nyarko E."/>
            <person name="Jarju S."/>
            <person name="Secka A."/>
            <person name="Antonio M."/>
            <person name="Oren A."/>
            <person name="Chaudhuri R.R."/>
            <person name="La Ragione R."/>
            <person name="Hildebrand F."/>
            <person name="Pallen M.J."/>
        </authorList>
    </citation>
    <scope>NUCLEOTIDE SEQUENCE</scope>
    <source>
        <strain evidence="3">B2-16538</strain>
    </source>
</reference>
<accession>A0A9D9J341</accession>
<evidence type="ECO:0000259" key="2">
    <source>
        <dbReference type="Pfam" id="PF03372"/>
    </source>
</evidence>
<dbReference type="GO" id="GO:0006506">
    <property type="term" value="P:GPI anchor biosynthetic process"/>
    <property type="evidence" value="ECO:0007669"/>
    <property type="project" value="TreeGrafter"/>
</dbReference>
<name>A0A9D9J341_9BACT</name>
<dbReference type="EMBL" id="JADILX010000076">
    <property type="protein sequence ID" value="MBO8485671.1"/>
    <property type="molecule type" value="Genomic_DNA"/>
</dbReference>
<dbReference type="GO" id="GO:0004519">
    <property type="term" value="F:endonuclease activity"/>
    <property type="evidence" value="ECO:0007669"/>
    <property type="project" value="UniProtKB-KW"/>
</dbReference>
<gene>
    <name evidence="3" type="ORF">IAB78_04525</name>
</gene>
<keyword evidence="1" id="KW-0732">Signal</keyword>
<evidence type="ECO:0000313" key="4">
    <source>
        <dbReference type="Proteomes" id="UP000823750"/>
    </source>
</evidence>
<feature type="signal peptide" evidence="1">
    <location>
        <begin position="1"/>
        <end position="23"/>
    </location>
</feature>
<keyword evidence="3" id="KW-0255">Endonuclease</keyword>
<dbReference type="Pfam" id="PF03372">
    <property type="entry name" value="Exo_endo_phos"/>
    <property type="match status" value="1"/>
</dbReference>
<feature type="domain" description="Endonuclease/exonuclease/phosphatase" evidence="2">
    <location>
        <begin position="33"/>
        <end position="268"/>
    </location>
</feature>
<dbReference type="PANTHER" id="PTHR14859:SF1">
    <property type="entry name" value="PGAP2-INTERACTING PROTEIN"/>
    <property type="match status" value="1"/>
</dbReference>
<evidence type="ECO:0000313" key="3">
    <source>
        <dbReference type="EMBL" id="MBO8485671.1"/>
    </source>
</evidence>
<proteinExistence type="predicted"/>
<keyword evidence="3" id="KW-0540">Nuclease</keyword>